<feature type="region of interest" description="Disordered" evidence="1">
    <location>
        <begin position="22"/>
        <end position="69"/>
    </location>
</feature>
<dbReference type="EMBL" id="RDQH01000341">
    <property type="protein sequence ID" value="RXH74584.1"/>
    <property type="molecule type" value="Genomic_DNA"/>
</dbReference>
<evidence type="ECO:0000313" key="2">
    <source>
        <dbReference type="EMBL" id="RXH74584.1"/>
    </source>
</evidence>
<dbReference type="Proteomes" id="UP000290289">
    <property type="component" value="Chromosome 15"/>
</dbReference>
<proteinExistence type="predicted"/>
<organism evidence="2 3">
    <name type="scientific">Malus domestica</name>
    <name type="common">Apple</name>
    <name type="synonym">Pyrus malus</name>
    <dbReference type="NCBI Taxonomy" id="3750"/>
    <lineage>
        <taxon>Eukaryota</taxon>
        <taxon>Viridiplantae</taxon>
        <taxon>Streptophyta</taxon>
        <taxon>Embryophyta</taxon>
        <taxon>Tracheophyta</taxon>
        <taxon>Spermatophyta</taxon>
        <taxon>Magnoliopsida</taxon>
        <taxon>eudicotyledons</taxon>
        <taxon>Gunneridae</taxon>
        <taxon>Pentapetalae</taxon>
        <taxon>rosids</taxon>
        <taxon>fabids</taxon>
        <taxon>Rosales</taxon>
        <taxon>Rosaceae</taxon>
        <taxon>Amygdaloideae</taxon>
        <taxon>Maleae</taxon>
        <taxon>Malus</taxon>
    </lineage>
</organism>
<evidence type="ECO:0000256" key="1">
    <source>
        <dbReference type="SAM" id="MobiDB-lite"/>
    </source>
</evidence>
<feature type="compositionally biased region" description="Acidic residues" evidence="1">
    <location>
        <begin position="33"/>
        <end position="53"/>
    </location>
</feature>
<name>A0A498HWR2_MALDO</name>
<dbReference type="AlphaFoldDB" id="A0A498HWR2"/>
<sequence length="69" mass="7608">MKAMEEVAEENEVKPLIAEQLELYESQSKSESESDDSVDEEEEDADEDDDDVLEVVQSSGGPPIHLVGI</sequence>
<protein>
    <submittedName>
        <fullName evidence="2">Uncharacterized protein</fullName>
    </submittedName>
</protein>
<comment type="caution">
    <text evidence="2">The sequence shown here is derived from an EMBL/GenBank/DDBJ whole genome shotgun (WGS) entry which is preliminary data.</text>
</comment>
<evidence type="ECO:0000313" key="3">
    <source>
        <dbReference type="Proteomes" id="UP000290289"/>
    </source>
</evidence>
<accession>A0A498HWR2</accession>
<reference evidence="2 3" key="1">
    <citation type="submission" date="2018-10" db="EMBL/GenBank/DDBJ databases">
        <title>A high-quality apple genome assembly.</title>
        <authorList>
            <person name="Hu J."/>
        </authorList>
    </citation>
    <scope>NUCLEOTIDE SEQUENCE [LARGE SCALE GENOMIC DNA]</scope>
    <source>
        <strain evidence="3">cv. HFTH1</strain>
        <tissue evidence="2">Young leaf</tissue>
    </source>
</reference>
<gene>
    <name evidence="2" type="ORF">DVH24_029305</name>
</gene>
<keyword evidence="3" id="KW-1185">Reference proteome</keyword>